<evidence type="ECO:0000313" key="5">
    <source>
        <dbReference type="EMBL" id="SHI63362.1"/>
    </source>
</evidence>
<proteinExistence type="predicted"/>
<keyword evidence="2" id="KW-0547">Nucleotide-binding</keyword>
<dbReference type="SUPFAM" id="SSF52540">
    <property type="entry name" value="P-loop containing nucleoside triphosphate hydrolases"/>
    <property type="match status" value="1"/>
</dbReference>
<dbReference type="AlphaFoldDB" id="A0A1M6CQR9"/>
<evidence type="ECO:0000313" key="6">
    <source>
        <dbReference type="Proteomes" id="UP000324781"/>
    </source>
</evidence>
<dbReference type="OrthoDB" id="9804819at2"/>
<dbReference type="InterPro" id="IPR051782">
    <property type="entry name" value="ABC_Transporter_VariousFunc"/>
</dbReference>
<dbReference type="Proteomes" id="UP000324781">
    <property type="component" value="Unassembled WGS sequence"/>
</dbReference>
<dbReference type="PANTHER" id="PTHR42939:SF1">
    <property type="entry name" value="ABC TRANSPORTER ATP-BINDING PROTEIN ALBC-RELATED"/>
    <property type="match status" value="1"/>
</dbReference>
<evidence type="ECO:0000259" key="4">
    <source>
        <dbReference type="PROSITE" id="PS50893"/>
    </source>
</evidence>
<dbReference type="PROSITE" id="PS50893">
    <property type="entry name" value="ABC_TRANSPORTER_2"/>
    <property type="match status" value="1"/>
</dbReference>
<evidence type="ECO:0000256" key="1">
    <source>
        <dbReference type="ARBA" id="ARBA00022448"/>
    </source>
</evidence>
<dbReference type="InterPro" id="IPR017871">
    <property type="entry name" value="ABC_transporter-like_CS"/>
</dbReference>
<evidence type="ECO:0000256" key="3">
    <source>
        <dbReference type="ARBA" id="ARBA00022840"/>
    </source>
</evidence>
<protein>
    <submittedName>
        <fullName evidence="5">ABC-2 type transport system ATP-binding protein</fullName>
    </submittedName>
</protein>
<organism evidence="5 6">
    <name type="scientific">Thermoclostridium caenicola</name>
    <dbReference type="NCBI Taxonomy" id="659425"/>
    <lineage>
        <taxon>Bacteria</taxon>
        <taxon>Bacillati</taxon>
        <taxon>Bacillota</taxon>
        <taxon>Clostridia</taxon>
        <taxon>Eubacteriales</taxon>
        <taxon>Oscillospiraceae</taxon>
        <taxon>Thermoclostridium</taxon>
    </lineage>
</organism>
<dbReference type="InterPro" id="IPR003593">
    <property type="entry name" value="AAA+_ATPase"/>
</dbReference>
<dbReference type="SMART" id="SM00382">
    <property type="entry name" value="AAA"/>
    <property type="match status" value="1"/>
</dbReference>
<feature type="domain" description="ABC transporter" evidence="4">
    <location>
        <begin position="2"/>
        <end position="222"/>
    </location>
</feature>
<dbReference type="GO" id="GO:0005524">
    <property type="term" value="F:ATP binding"/>
    <property type="evidence" value="ECO:0007669"/>
    <property type="project" value="UniProtKB-KW"/>
</dbReference>
<gene>
    <name evidence="5" type="ORF">SAMN05444373_1005101</name>
</gene>
<name>A0A1M6CQR9_9FIRM</name>
<dbReference type="Gene3D" id="3.40.50.300">
    <property type="entry name" value="P-loop containing nucleotide triphosphate hydrolases"/>
    <property type="match status" value="1"/>
</dbReference>
<reference evidence="5 6" key="1">
    <citation type="submission" date="2016-11" db="EMBL/GenBank/DDBJ databases">
        <authorList>
            <person name="Varghese N."/>
            <person name="Submissions S."/>
        </authorList>
    </citation>
    <scope>NUCLEOTIDE SEQUENCE [LARGE SCALE GENOMIC DNA]</scope>
    <source>
        <strain evidence="5 6">DSM 19027</strain>
    </source>
</reference>
<dbReference type="EMBL" id="FQZP01000005">
    <property type="protein sequence ID" value="SHI63362.1"/>
    <property type="molecule type" value="Genomic_DNA"/>
</dbReference>
<dbReference type="GO" id="GO:0016887">
    <property type="term" value="F:ATP hydrolysis activity"/>
    <property type="evidence" value="ECO:0007669"/>
    <property type="project" value="InterPro"/>
</dbReference>
<keyword evidence="1" id="KW-0813">Transport</keyword>
<dbReference type="PROSITE" id="PS00211">
    <property type="entry name" value="ABC_TRANSPORTER_1"/>
    <property type="match status" value="1"/>
</dbReference>
<dbReference type="PANTHER" id="PTHR42939">
    <property type="entry name" value="ABC TRANSPORTER ATP-BINDING PROTEIN ALBC-RELATED"/>
    <property type="match status" value="1"/>
</dbReference>
<dbReference type="Pfam" id="PF00005">
    <property type="entry name" value="ABC_tran"/>
    <property type="match status" value="1"/>
</dbReference>
<keyword evidence="3 5" id="KW-0067">ATP-binding</keyword>
<keyword evidence="6" id="KW-1185">Reference proteome</keyword>
<dbReference type="InterPro" id="IPR027417">
    <property type="entry name" value="P-loop_NTPase"/>
</dbReference>
<evidence type="ECO:0000256" key="2">
    <source>
        <dbReference type="ARBA" id="ARBA00022741"/>
    </source>
</evidence>
<dbReference type="RefSeq" id="WP_149677862.1">
    <property type="nucleotide sequence ID" value="NZ_FQZP01000005.1"/>
</dbReference>
<dbReference type="InterPro" id="IPR003439">
    <property type="entry name" value="ABC_transporter-like_ATP-bd"/>
</dbReference>
<sequence>MIEVIDLSKSYAKNQQILSNVCIKLDDNRIHFLMGKNGSGKTTFLKCLLGLEGYEGCITFGGKPVHRIQDRLFAIFDDVPLYDNLNGYQNIRLLLEDSGTCDPEKIEELSLLSSHKLRKRVKDYSLGEKKKLALIVALLQKTKYLFIDEISNGLDAETLEILQENLKKLKKESLILVTGHHFDFYEKIIDELYLIRDNTITHIIDYAKGGETLHDIYRKYLQNH</sequence>
<accession>A0A1M6CQR9</accession>